<evidence type="ECO:0008006" key="9">
    <source>
        <dbReference type="Google" id="ProtNLM"/>
    </source>
</evidence>
<dbReference type="Proteomes" id="UP000290289">
    <property type="component" value="Chromosome 10"/>
</dbReference>
<dbReference type="STRING" id="3750.A0A498IWJ0"/>
<organism evidence="7 8">
    <name type="scientific">Malus domestica</name>
    <name type="common">Apple</name>
    <name type="synonym">Pyrus malus</name>
    <dbReference type="NCBI Taxonomy" id="3750"/>
    <lineage>
        <taxon>Eukaryota</taxon>
        <taxon>Viridiplantae</taxon>
        <taxon>Streptophyta</taxon>
        <taxon>Embryophyta</taxon>
        <taxon>Tracheophyta</taxon>
        <taxon>Spermatophyta</taxon>
        <taxon>Magnoliopsida</taxon>
        <taxon>eudicotyledons</taxon>
        <taxon>Gunneridae</taxon>
        <taxon>Pentapetalae</taxon>
        <taxon>rosids</taxon>
        <taxon>fabids</taxon>
        <taxon>Rosales</taxon>
        <taxon>Rosaceae</taxon>
        <taxon>Amygdaloideae</taxon>
        <taxon>Maleae</taxon>
        <taxon>Malus</taxon>
    </lineage>
</organism>
<dbReference type="InterPro" id="IPR036396">
    <property type="entry name" value="Cyt_P450_sf"/>
</dbReference>
<keyword evidence="3 4" id="KW-0408">Iron</keyword>
<dbReference type="PANTHER" id="PTHR24286">
    <property type="entry name" value="CYTOCHROME P450 26"/>
    <property type="match status" value="1"/>
</dbReference>
<reference evidence="7 8" key="1">
    <citation type="submission" date="2018-10" db="EMBL/GenBank/DDBJ databases">
        <title>A high-quality apple genome assembly.</title>
        <authorList>
            <person name="Hu J."/>
        </authorList>
    </citation>
    <scope>NUCLEOTIDE SEQUENCE [LARGE SCALE GENOMIC DNA]</scope>
    <source>
        <strain evidence="8">cv. HFTH1</strain>
        <tissue evidence="7">Young leaf</tissue>
    </source>
</reference>
<dbReference type="PRINTS" id="PR00463">
    <property type="entry name" value="EP450I"/>
</dbReference>
<name>A0A498IWJ0_MALDO</name>
<comment type="cofactor">
    <cofactor evidence="4">
        <name>heme</name>
        <dbReference type="ChEBI" id="CHEBI:30413"/>
    </cofactor>
</comment>
<proteinExistence type="inferred from homology"/>
<keyword evidence="6" id="KW-0812">Transmembrane</keyword>
<feature type="transmembrane region" description="Helical" evidence="6">
    <location>
        <begin position="6"/>
        <end position="23"/>
    </location>
</feature>
<sequence length="519" mass="59202">MWSLVGLSFLVSLVVIFITPWIIKWRYPKCNGALPPGSMGLPFIGETLSLIIPSYSHDLLPFIKKRVRRYGPIFRTSLACRSVVISTDPEFNSYIFEQDGRLVEVWYLDTFSKVFDFEGDSRRNAAGIIHKYISRIFTKHFGAETLKEKLIAQIEEYVNQILRSWSSQASVEVKHASSAMYLEFTAKHMVGYDVEKSPVNLAEKYRRFIDGLMCIPLNIPGTAHYNCRQGQKAVTTMLRDMLRERRHATSETRREDFIGQISNDMDKEKFLSEDFVVQLMFAGIFNAESISPVLALAITLLTEHPSALQELTAEHEAILKNRKDPNSSLTWDEYKSMNFTLQVVNETIRLINSAPGLFRRTVKDITVNGFTIPAGWSLILASSALHLNPNIFKEPAEFNPWRWKDLDSDTISKNFKAFGGGMRQCSGAEYSKAFLAICLHVLVTKYKYVIQPNGSEGQRIENNPKTVSNRRLGQRAQESGWVPRNFKGSKGQKAGCFQPAPSWLFFFFYNFSITDNIKE</sequence>
<dbReference type="PANTHER" id="PTHR24286:SF305">
    <property type="entry name" value="CYTOCHROME P450 708A2"/>
    <property type="match status" value="1"/>
</dbReference>
<dbReference type="GO" id="GO:0005506">
    <property type="term" value="F:iron ion binding"/>
    <property type="evidence" value="ECO:0007669"/>
    <property type="project" value="InterPro"/>
</dbReference>
<evidence type="ECO:0000256" key="1">
    <source>
        <dbReference type="ARBA" id="ARBA00010617"/>
    </source>
</evidence>
<dbReference type="GO" id="GO:0020037">
    <property type="term" value="F:heme binding"/>
    <property type="evidence" value="ECO:0007669"/>
    <property type="project" value="InterPro"/>
</dbReference>
<dbReference type="Gene3D" id="1.10.630.10">
    <property type="entry name" value="Cytochrome P450"/>
    <property type="match status" value="1"/>
</dbReference>
<keyword evidence="2 4" id="KW-0479">Metal-binding</keyword>
<keyword evidence="6" id="KW-0472">Membrane</keyword>
<dbReference type="GO" id="GO:0016705">
    <property type="term" value="F:oxidoreductase activity, acting on paired donors, with incorporation or reduction of molecular oxygen"/>
    <property type="evidence" value="ECO:0007669"/>
    <property type="project" value="InterPro"/>
</dbReference>
<evidence type="ECO:0000256" key="3">
    <source>
        <dbReference type="ARBA" id="ARBA00023004"/>
    </source>
</evidence>
<dbReference type="EMBL" id="RDQH01000336">
    <property type="protein sequence ID" value="RXH87769.1"/>
    <property type="molecule type" value="Genomic_DNA"/>
</dbReference>
<feature type="region of interest" description="Disordered" evidence="5">
    <location>
        <begin position="458"/>
        <end position="477"/>
    </location>
</feature>
<evidence type="ECO:0000256" key="4">
    <source>
        <dbReference type="PIRSR" id="PIRSR602401-1"/>
    </source>
</evidence>
<evidence type="ECO:0000313" key="8">
    <source>
        <dbReference type="Proteomes" id="UP000290289"/>
    </source>
</evidence>
<dbReference type="SUPFAM" id="SSF48264">
    <property type="entry name" value="Cytochrome P450"/>
    <property type="match status" value="1"/>
</dbReference>
<dbReference type="GO" id="GO:0016132">
    <property type="term" value="P:brassinosteroid biosynthetic process"/>
    <property type="evidence" value="ECO:0007669"/>
    <property type="project" value="TreeGrafter"/>
</dbReference>
<feature type="binding site" description="axial binding residue" evidence="4">
    <location>
        <position position="425"/>
    </location>
    <ligand>
        <name>heme</name>
        <dbReference type="ChEBI" id="CHEBI:30413"/>
    </ligand>
    <ligandPart>
        <name>Fe</name>
        <dbReference type="ChEBI" id="CHEBI:18248"/>
    </ligandPart>
</feature>
<dbReference type="AlphaFoldDB" id="A0A498IWJ0"/>
<comment type="caution">
    <text evidence="7">The sequence shown here is derived from an EMBL/GenBank/DDBJ whole genome shotgun (WGS) entry which is preliminary data.</text>
</comment>
<keyword evidence="8" id="KW-1185">Reference proteome</keyword>
<keyword evidence="4" id="KW-0349">Heme</keyword>
<feature type="compositionally biased region" description="Polar residues" evidence="5">
    <location>
        <begin position="458"/>
        <end position="471"/>
    </location>
</feature>
<dbReference type="InterPro" id="IPR002401">
    <property type="entry name" value="Cyt_P450_E_grp-I"/>
</dbReference>
<dbReference type="InterPro" id="IPR001128">
    <property type="entry name" value="Cyt_P450"/>
</dbReference>
<gene>
    <name evidence="7" type="ORF">DVH24_034669</name>
</gene>
<dbReference type="GO" id="GO:0004497">
    <property type="term" value="F:monooxygenase activity"/>
    <property type="evidence" value="ECO:0007669"/>
    <property type="project" value="InterPro"/>
</dbReference>
<comment type="similarity">
    <text evidence="1">Belongs to the cytochrome P450 family.</text>
</comment>
<protein>
    <recommendedName>
        <fullName evidence="9">Cytochrome P450</fullName>
    </recommendedName>
</protein>
<evidence type="ECO:0000256" key="6">
    <source>
        <dbReference type="SAM" id="Phobius"/>
    </source>
</evidence>
<dbReference type="GO" id="GO:0010268">
    <property type="term" value="P:brassinosteroid homeostasis"/>
    <property type="evidence" value="ECO:0007669"/>
    <property type="project" value="TreeGrafter"/>
</dbReference>
<keyword evidence="6" id="KW-1133">Transmembrane helix</keyword>
<evidence type="ECO:0000256" key="5">
    <source>
        <dbReference type="SAM" id="MobiDB-lite"/>
    </source>
</evidence>
<evidence type="ECO:0000256" key="2">
    <source>
        <dbReference type="ARBA" id="ARBA00022723"/>
    </source>
</evidence>
<evidence type="ECO:0000313" key="7">
    <source>
        <dbReference type="EMBL" id="RXH87769.1"/>
    </source>
</evidence>
<accession>A0A498IWJ0</accession>
<dbReference type="GO" id="GO:0016125">
    <property type="term" value="P:sterol metabolic process"/>
    <property type="evidence" value="ECO:0007669"/>
    <property type="project" value="TreeGrafter"/>
</dbReference>
<dbReference type="Pfam" id="PF00067">
    <property type="entry name" value="p450"/>
    <property type="match status" value="1"/>
</dbReference>